<name>A0AAD7NYS6_9AGAR</name>
<keyword evidence="3" id="KW-1185">Reference proteome</keyword>
<comment type="caution">
    <text evidence="2">The sequence shown here is derived from an EMBL/GenBank/DDBJ whole genome shotgun (WGS) entry which is preliminary data.</text>
</comment>
<dbReference type="EMBL" id="JARJLG010000005">
    <property type="protein sequence ID" value="KAJ7780686.1"/>
    <property type="molecule type" value="Genomic_DNA"/>
</dbReference>
<evidence type="ECO:0000313" key="2">
    <source>
        <dbReference type="EMBL" id="KAJ7780686.1"/>
    </source>
</evidence>
<reference evidence="2" key="1">
    <citation type="submission" date="2023-03" db="EMBL/GenBank/DDBJ databases">
        <title>Massive genome expansion in bonnet fungi (Mycena s.s.) driven by repeated elements and novel gene families across ecological guilds.</title>
        <authorList>
            <consortium name="Lawrence Berkeley National Laboratory"/>
            <person name="Harder C.B."/>
            <person name="Miyauchi S."/>
            <person name="Viragh M."/>
            <person name="Kuo A."/>
            <person name="Thoen E."/>
            <person name="Andreopoulos B."/>
            <person name="Lu D."/>
            <person name="Skrede I."/>
            <person name="Drula E."/>
            <person name="Henrissat B."/>
            <person name="Morin E."/>
            <person name="Kohler A."/>
            <person name="Barry K."/>
            <person name="LaButti K."/>
            <person name="Morin E."/>
            <person name="Salamov A."/>
            <person name="Lipzen A."/>
            <person name="Mereny Z."/>
            <person name="Hegedus B."/>
            <person name="Baldrian P."/>
            <person name="Stursova M."/>
            <person name="Weitz H."/>
            <person name="Taylor A."/>
            <person name="Grigoriev I.V."/>
            <person name="Nagy L.G."/>
            <person name="Martin F."/>
            <person name="Kauserud H."/>
        </authorList>
    </citation>
    <scope>NUCLEOTIDE SEQUENCE</scope>
    <source>
        <strain evidence="2">CBHHK188m</strain>
    </source>
</reference>
<sequence>MTNGPLPLTVFSQEDVKSLQEIIQQYIDGGIKRNNVITSLSTGISSVCSLQKNWRVPVIEAGNGSSPNSEGDGGDQPDNGDDDGEGGDYGDHNDGDNEPPRPPKRSLSDRLSDSDDEDGSLRSKRCKVDNSSFVRQARTREFLNSMVFSPKHQNFLQQVEIYSCNLKGAVNDLSNTFNAPALPESQWKNVLLDRFVDFDSILTSSYSVELEEPQ</sequence>
<feature type="region of interest" description="Disordered" evidence="1">
    <location>
        <begin position="59"/>
        <end position="123"/>
    </location>
</feature>
<dbReference type="Proteomes" id="UP001215280">
    <property type="component" value="Unassembled WGS sequence"/>
</dbReference>
<gene>
    <name evidence="2" type="ORF">DFH07DRAFT_949914</name>
</gene>
<evidence type="ECO:0000256" key="1">
    <source>
        <dbReference type="SAM" id="MobiDB-lite"/>
    </source>
</evidence>
<protein>
    <submittedName>
        <fullName evidence="2">Uncharacterized protein</fullName>
    </submittedName>
</protein>
<proteinExistence type="predicted"/>
<dbReference type="AlphaFoldDB" id="A0AAD7NYS6"/>
<accession>A0AAD7NYS6</accession>
<feature type="compositionally biased region" description="Acidic residues" evidence="1">
    <location>
        <begin position="72"/>
        <end position="88"/>
    </location>
</feature>
<evidence type="ECO:0000313" key="3">
    <source>
        <dbReference type="Proteomes" id="UP001215280"/>
    </source>
</evidence>
<feature type="compositionally biased region" description="Basic and acidic residues" evidence="1">
    <location>
        <begin position="89"/>
        <end position="113"/>
    </location>
</feature>
<organism evidence="2 3">
    <name type="scientific">Mycena maculata</name>
    <dbReference type="NCBI Taxonomy" id="230809"/>
    <lineage>
        <taxon>Eukaryota</taxon>
        <taxon>Fungi</taxon>
        <taxon>Dikarya</taxon>
        <taxon>Basidiomycota</taxon>
        <taxon>Agaricomycotina</taxon>
        <taxon>Agaricomycetes</taxon>
        <taxon>Agaricomycetidae</taxon>
        <taxon>Agaricales</taxon>
        <taxon>Marasmiineae</taxon>
        <taxon>Mycenaceae</taxon>
        <taxon>Mycena</taxon>
    </lineage>
</organism>